<dbReference type="GO" id="GO:0005797">
    <property type="term" value="C:Golgi medial cisterna"/>
    <property type="evidence" value="ECO:0007669"/>
    <property type="project" value="TreeGrafter"/>
</dbReference>
<feature type="compositionally biased region" description="Basic and acidic residues" evidence="1">
    <location>
        <begin position="591"/>
        <end position="603"/>
    </location>
</feature>
<dbReference type="Proteomes" id="UP000256328">
    <property type="component" value="Unassembled WGS sequence"/>
</dbReference>
<sequence>MGASDSKLVFKKGIFRLSEDKDIPADDPYWASFWELPESTEDIFSLFSPADIRRTRDNNLENLETLILAVTSRLFILRHHPSFPDFELAPERDALNCIRILTRILPYLYEADQLQLWEDNFFWAARRKRTRKASLASEVLFDESQEELTKPVAAGDDYEEAKPLAEELIDTLIDLLFFADFTLPRTPNSKDKVTYAIWQSGVGCNQPVGTSKEFENNRCEILRLLLTLTSQSMYMSANLLPVQGVKSITYIANCPDKQVVLSVLCSLLNTSLKYNPAAWRVPYNNLISKDPKQILVTYILQFLLVILLYPIPETGPAHTKKNYFRHFLGRLHRPQDFQFICDGMTRILNGPLNANTSYIPGNQSKDKCASEMIMLFWEITQCNKRFRSFIIDTDRSHDFVIIILFYALEYKLDTSKQGVVRMCVFLLQTLSVEPNFGINLNKRFDTQDTLPLSIRIQNFNGTYGDFLIHSIYNIITSSQGKLTAIYPALLAVINNIAAYIENLNASASSKLMQLFSSMSSPSFLFANDSNHTLLQSLLESMNAIIEHQYAKNPSFVYALIRNKRKFEALRSFTLESGQEEIERRSRHKKERGSEDLLESRRGSVDSALQSPSGSHHHSSALTDVPEEDTFAIGDDEEDSDDEHEPTPAQTPNEAPSRASSVSSSVDDAVPVQLRGMSEKARGKMPAGMPTFSRQNSTTSLSSYATAGFSANGGFEPTAQWIDSWLSELPLHTILSLFQQVSPLLPRAGVNDAPSTNILRTIQSAKITGIEPSPIRIHSFEWSPLSLGWYESLLWGFVFTSEMQVAKGTVGVWNGTAIKLFRVQEIAAAGPTLSSPRGAVDAVGSNIYAQYPSFSPVDVAWNGRSWPASQLSPARLAGDPVQNHESKETHKTLYVLPNQSAIPYTPPLQPLPAQRGGARPSIPTIFPFWELICKGRSVLKRNLPTTRVGSRRGVARVTPEGVDTADALFALRLRALSGDAMMDSSIASLARTGEQVKPYTIHVSSKYLELTRKKLELTRLPHELLLPKSREWDHGTPKSEIEPLIDFWLEQYSWRDREARLNASLPQFRTAIQSSYGGAPLRIHFVHIQSRHQRAVPLLLIPQFPLTNLSLVQLIKPLSDPDDASETQPFHLVIPSIPGLGFSDAFTSLGDGEHSPLRQTAELLNTLMLRLGYEGYIASATGGGRESPAGIDYYLARLIGENWRENCLGVHLINPLADRPRLRKDPLSWIKLSVASFFHASIFGYEAEDFAALREVKKASKGKGLMRSGSERSLFSKKLDACGAAGVLGLREPNTLAYALCDSPVGLLSWVCSMLRRSSLSHDLTQTDIIDVTQLAWLPGPEAGLRFWASAVSEVEELKAKKSIPSRVSITVFGADGDGDYVCPAWLGAKHEVVFAQRLGGEAGLLVWEKTGILVEGIRSLSREVAKRDSRLTIRPLEEPVVALADPAIMEEVEQSSMQLDVESPDTIVAVER</sequence>
<dbReference type="GO" id="GO:0000138">
    <property type="term" value="C:Golgi trans cisterna"/>
    <property type="evidence" value="ECO:0007669"/>
    <property type="project" value="TreeGrafter"/>
</dbReference>
<dbReference type="GO" id="GO:0016020">
    <property type="term" value="C:membrane"/>
    <property type="evidence" value="ECO:0007669"/>
    <property type="project" value="TreeGrafter"/>
</dbReference>
<dbReference type="EMBL" id="PDLN01000001">
    <property type="protein sequence ID" value="RDW95204.1"/>
    <property type="molecule type" value="Genomic_DNA"/>
</dbReference>
<protein>
    <recommendedName>
        <fullName evidence="2">Epoxide hydrolase N-terminal domain-containing protein</fullName>
    </recommendedName>
</protein>
<dbReference type="SUPFAM" id="SSF53474">
    <property type="entry name" value="alpha/beta-Hydrolases"/>
    <property type="match status" value="1"/>
</dbReference>
<dbReference type="Gene3D" id="3.40.50.1820">
    <property type="entry name" value="alpha/beta hydrolase"/>
    <property type="match status" value="1"/>
</dbReference>
<organism evidence="3 4">
    <name type="scientific">Coleophoma crateriformis</name>
    <dbReference type="NCBI Taxonomy" id="565419"/>
    <lineage>
        <taxon>Eukaryota</taxon>
        <taxon>Fungi</taxon>
        <taxon>Dikarya</taxon>
        <taxon>Ascomycota</taxon>
        <taxon>Pezizomycotina</taxon>
        <taxon>Leotiomycetes</taxon>
        <taxon>Helotiales</taxon>
        <taxon>Dermateaceae</taxon>
        <taxon>Coleophoma</taxon>
    </lineage>
</organism>
<proteinExistence type="predicted"/>
<dbReference type="PANTHER" id="PTHR21575">
    <property type="entry name" value="PROTEIN HID1"/>
    <property type="match status" value="1"/>
</dbReference>
<evidence type="ECO:0000313" key="4">
    <source>
        <dbReference type="Proteomes" id="UP000256328"/>
    </source>
</evidence>
<feature type="domain" description="Epoxide hydrolase N-terminal" evidence="2">
    <location>
        <begin position="995"/>
        <end position="1108"/>
    </location>
</feature>
<evidence type="ECO:0000313" key="3">
    <source>
        <dbReference type="EMBL" id="RDW95204.1"/>
    </source>
</evidence>
<name>A0A3D8T9K2_9HELO</name>
<evidence type="ECO:0000256" key="1">
    <source>
        <dbReference type="SAM" id="MobiDB-lite"/>
    </source>
</evidence>
<dbReference type="PANTHER" id="PTHR21575:SF12">
    <property type="entry name" value="PROTEIN HID1"/>
    <property type="match status" value="1"/>
</dbReference>
<comment type="caution">
    <text evidence="3">The sequence shown here is derived from an EMBL/GenBank/DDBJ whole genome shotgun (WGS) entry which is preliminary data.</text>
</comment>
<reference evidence="3 4" key="1">
    <citation type="journal article" date="2018" name="IMA Fungus">
        <title>IMA Genome-F 9: Draft genome sequence of Annulohypoxylon stygium, Aspergillus mulundensis, Berkeleyomyces basicola (syn. Thielaviopsis basicola), Ceratocystis smalleyi, two Cercospora beticola strains, Coleophoma cylindrospora, Fusarium fracticaudum, Phialophora cf. hyalina, and Morchella septimelata.</title>
        <authorList>
            <person name="Wingfield B.D."/>
            <person name="Bills G.F."/>
            <person name="Dong Y."/>
            <person name="Huang W."/>
            <person name="Nel W.J."/>
            <person name="Swalarsk-Parry B.S."/>
            <person name="Vaghefi N."/>
            <person name="Wilken P.M."/>
            <person name="An Z."/>
            <person name="de Beer Z.W."/>
            <person name="De Vos L."/>
            <person name="Chen L."/>
            <person name="Duong T.A."/>
            <person name="Gao Y."/>
            <person name="Hammerbacher A."/>
            <person name="Kikkert J.R."/>
            <person name="Li Y."/>
            <person name="Li H."/>
            <person name="Li K."/>
            <person name="Li Q."/>
            <person name="Liu X."/>
            <person name="Ma X."/>
            <person name="Naidoo K."/>
            <person name="Pethybridge S.J."/>
            <person name="Sun J."/>
            <person name="Steenkamp E.T."/>
            <person name="van der Nest M.A."/>
            <person name="van Wyk S."/>
            <person name="Wingfield M.J."/>
            <person name="Xiong C."/>
            <person name="Yue Q."/>
            <person name="Zhang X."/>
        </authorList>
    </citation>
    <scope>NUCLEOTIDE SEQUENCE [LARGE SCALE GENOMIC DNA]</scope>
    <source>
        <strain evidence="3 4">BP5796</strain>
    </source>
</reference>
<dbReference type="Pfam" id="PF06441">
    <property type="entry name" value="EHN"/>
    <property type="match status" value="1"/>
</dbReference>
<feature type="compositionally biased region" description="Acidic residues" evidence="1">
    <location>
        <begin position="624"/>
        <end position="643"/>
    </location>
</feature>
<feature type="compositionally biased region" description="Low complexity" evidence="1">
    <location>
        <begin position="654"/>
        <end position="670"/>
    </location>
</feature>
<dbReference type="InterPro" id="IPR026705">
    <property type="entry name" value="Hid-1/Ecm30"/>
</dbReference>
<dbReference type="OrthoDB" id="432953at2759"/>
<dbReference type="Pfam" id="PF12722">
    <property type="entry name" value="Hid1"/>
    <property type="match status" value="1"/>
</dbReference>
<evidence type="ECO:0000259" key="2">
    <source>
        <dbReference type="Pfam" id="PF06441"/>
    </source>
</evidence>
<accession>A0A3D8T9K2</accession>
<keyword evidence="4" id="KW-1185">Reference proteome</keyword>
<gene>
    <name evidence="3" type="ORF">BP5796_00967</name>
</gene>
<dbReference type="InterPro" id="IPR010497">
    <property type="entry name" value="Epoxide_hydro_N"/>
</dbReference>
<feature type="region of interest" description="Disordered" evidence="1">
    <location>
        <begin position="577"/>
        <end position="670"/>
    </location>
</feature>
<dbReference type="InterPro" id="IPR029058">
    <property type="entry name" value="AB_hydrolase_fold"/>
</dbReference>